<keyword evidence="2" id="KW-0963">Cytoplasm</keyword>
<keyword evidence="3" id="KW-0175">Coiled coil</keyword>
<organism evidence="5 6">
    <name type="scientific">Kryptolebias marmoratus</name>
    <name type="common">Mangrove killifish</name>
    <name type="synonym">Rivulus marmoratus</name>
    <dbReference type="NCBI Taxonomy" id="37003"/>
    <lineage>
        <taxon>Eukaryota</taxon>
        <taxon>Metazoa</taxon>
        <taxon>Chordata</taxon>
        <taxon>Craniata</taxon>
        <taxon>Vertebrata</taxon>
        <taxon>Euteleostomi</taxon>
        <taxon>Actinopterygii</taxon>
        <taxon>Neopterygii</taxon>
        <taxon>Teleostei</taxon>
        <taxon>Neoteleostei</taxon>
        <taxon>Acanthomorphata</taxon>
        <taxon>Ovalentaria</taxon>
        <taxon>Atherinomorphae</taxon>
        <taxon>Cyprinodontiformes</taxon>
        <taxon>Rivulidae</taxon>
        <taxon>Kryptolebias</taxon>
    </lineage>
</organism>
<feature type="region of interest" description="Disordered" evidence="4">
    <location>
        <begin position="363"/>
        <end position="393"/>
    </location>
</feature>
<dbReference type="InterPro" id="IPR045329">
    <property type="entry name" value="LZTS"/>
</dbReference>
<reference evidence="5" key="1">
    <citation type="submission" date="2025-08" db="UniProtKB">
        <authorList>
            <consortium name="Ensembl"/>
        </authorList>
    </citation>
    <scope>IDENTIFICATION</scope>
</reference>
<keyword evidence="6" id="KW-1185">Reference proteome</keyword>
<dbReference type="PANTHER" id="PTHR19354">
    <property type="entry name" value="ZIPPER PUTATIVE TUMOR SUPPRESSOR 2 HOMOLOG-LIKE PROTEIN-RELATED"/>
    <property type="match status" value="1"/>
</dbReference>
<feature type="region of interest" description="Disordered" evidence="4">
    <location>
        <begin position="82"/>
        <end position="111"/>
    </location>
</feature>
<accession>A0A3Q3ACB3</accession>
<evidence type="ECO:0000256" key="3">
    <source>
        <dbReference type="ARBA" id="ARBA00023054"/>
    </source>
</evidence>
<evidence type="ECO:0000256" key="4">
    <source>
        <dbReference type="SAM" id="MobiDB-lite"/>
    </source>
</evidence>
<dbReference type="Proteomes" id="UP000264800">
    <property type="component" value="Unplaced"/>
</dbReference>
<feature type="compositionally biased region" description="Low complexity" evidence="4">
    <location>
        <begin position="209"/>
        <end position="225"/>
    </location>
</feature>
<reference evidence="5" key="2">
    <citation type="submission" date="2025-09" db="UniProtKB">
        <authorList>
            <consortium name="Ensembl"/>
        </authorList>
    </citation>
    <scope>IDENTIFICATION</scope>
</reference>
<dbReference type="STRING" id="37003.ENSKMAP00000013680"/>
<protein>
    <submittedName>
        <fullName evidence="5">Uncharacterized protein</fullName>
    </submittedName>
</protein>
<comment type="subcellular location">
    <subcellularLocation>
        <location evidence="1">Cytoplasm</location>
    </subcellularLocation>
</comment>
<dbReference type="Pfam" id="PF06818">
    <property type="entry name" value="Fez1"/>
    <property type="match status" value="1"/>
</dbReference>
<feature type="region of interest" description="Disordered" evidence="4">
    <location>
        <begin position="197"/>
        <end position="271"/>
    </location>
</feature>
<feature type="compositionally biased region" description="Polar residues" evidence="4">
    <location>
        <begin position="239"/>
        <end position="261"/>
    </location>
</feature>
<evidence type="ECO:0000313" key="5">
    <source>
        <dbReference type="Ensembl" id="ENSKMAP00000013680.1"/>
    </source>
</evidence>
<dbReference type="GO" id="GO:0090090">
    <property type="term" value="P:negative regulation of canonical Wnt signaling pathway"/>
    <property type="evidence" value="ECO:0007669"/>
    <property type="project" value="TreeGrafter"/>
</dbReference>
<dbReference type="Ensembl" id="ENSKMAT00000013888.1">
    <property type="protein sequence ID" value="ENSKMAP00000013680.1"/>
    <property type="gene ID" value="ENSKMAG00000010255.1"/>
</dbReference>
<dbReference type="GeneTree" id="ENSGT00940000154078"/>
<evidence type="ECO:0000313" key="6">
    <source>
        <dbReference type="Proteomes" id="UP000264800"/>
    </source>
</evidence>
<dbReference type="GO" id="GO:0005737">
    <property type="term" value="C:cytoplasm"/>
    <property type="evidence" value="ECO:0007669"/>
    <property type="project" value="UniProtKB-SubCell"/>
</dbReference>
<name>A0A3Q3ACB3_KRYMA</name>
<evidence type="ECO:0000256" key="2">
    <source>
        <dbReference type="ARBA" id="ARBA00022490"/>
    </source>
</evidence>
<feature type="compositionally biased region" description="Polar residues" evidence="4">
    <location>
        <begin position="197"/>
        <end position="208"/>
    </location>
</feature>
<evidence type="ECO:0000256" key="1">
    <source>
        <dbReference type="ARBA" id="ARBA00004496"/>
    </source>
</evidence>
<sequence>MTLTERCFWNRLAVQTTTFFGNIVGTLPSKIKLSHAALFSVTGRTCTFYIAANNRTFSFFSRHCSASGGPARELPAWAQSPQDPLLQNVPPLKKQSSSGSNRGPEKDSVNGNFTYINKDYVGDWNDNHVTSLRLNGNMGGPPPRLIPVSGKLEKVSLQRLCQRTFQHKATQKSQNSLNLLSLAQREVSLSCFKKCSSYSGGRNTSNGTSQSCSLSNSGRNSLSSLPPHNNTGYGLASGDTPSTGSGSISGWGQPLSNSGSGWRSPGPMEGYEGVVRDLEDKLRERELELQQVQVNLDENEAVICQVYEEKQKHFELEELRQSCATRMQVASYKVQHTQQQGWKLAPATVYLFTGAGNIYTKSQVRERSERTKEQGESQEDFAHVLKEREQPEERCTSYEHEKIQLGPAQKSEAKLLREKAGRLEGNLANLRDTLANQVTGNRQFQVFQQAEEHLLAYKSDEAKAPQQSSTKALQYMKVQMDRLNSELVFEHKRIEQQERSFEEERKI</sequence>
<proteinExistence type="predicted"/>
<dbReference type="AlphaFoldDB" id="A0A3Q3ACB3"/>
<dbReference type="PANTHER" id="PTHR19354:SF4">
    <property type="entry name" value="ZIPPER PUTATIVE TUMOR SUPPRESSOR 2-RELATED"/>
    <property type="match status" value="1"/>
</dbReference>